<dbReference type="Gramene" id="AUR62003461-RA">
    <property type="protein sequence ID" value="AUR62003461-RA:cds"/>
    <property type="gene ID" value="AUR62003461"/>
</dbReference>
<feature type="domain" description="Amine oxidase" evidence="2">
    <location>
        <begin position="1"/>
        <end position="260"/>
    </location>
</feature>
<keyword evidence="4" id="KW-1185">Reference proteome</keyword>
<dbReference type="InterPro" id="IPR036188">
    <property type="entry name" value="FAD/NAD-bd_sf"/>
</dbReference>
<reference evidence="3" key="1">
    <citation type="journal article" date="2017" name="Nature">
        <title>The genome of Chenopodium quinoa.</title>
        <authorList>
            <person name="Jarvis D.E."/>
            <person name="Ho Y.S."/>
            <person name="Lightfoot D.J."/>
            <person name="Schmoeckel S.M."/>
            <person name="Li B."/>
            <person name="Borm T.J.A."/>
            <person name="Ohyanagi H."/>
            <person name="Mineta K."/>
            <person name="Michell C.T."/>
            <person name="Saber N."/>
            <person name="Kharbatia N.M."/>
            <person name="Rupper R.R."/>
            <person name="Sharp A.R."/>
            <person name="Dally N."/>
            <person name="Boughton B.A."/>
            <person name="Woo Y.H."/>
            <person name="Gao G."/>
            <person name="Schijlen E.G.W.M."/>
            <person name="Guo X."/>
            <person name="Momin A.A."/>
            <person name="Negrao S."/>
            <person name="Al-Babili S."/>
            <person name="Gehring C."/>
            <person name="Roessner U."/>
            <person name="Jung C."/>
            <person name="Murphy K."/>
            <person name="Arold S.T."/>
            <person name="Gojobori T."/>
            <person name="van der Linden C.G."/>
            <person name="van Loo E.N."/>
            <person name="Jellen E.N."/>
            <person name="Maughan P.J."/>
            <person name="Tester M."/>
        </authorList>
    </citation>
    <scope>NUCLEOTIDE SEQUENCE [LARGE SCALE GENOMIC DNA]</scope>
    <source>
        <strain evidence="3">cv. PI 614886</strain>
    </source>
</reference>
<dbReference type="Proteomes" id="UP000596660">
    <property type="component" value="Unplaced"/>
</dbReference>
<dbReference type="OMA" id="MIANFSH"/>
<evidence type="ECO:0000256" key="1">
    <source>
        <dbReference type="ARBA" id="ARBA00005995"/>
    </source>
</evidence>
<proteinExistence type="inferred from homology"/>
<accession>A0A803KWQ3</accession>
<dbReference type="SUPFAM" id="SSF51905">
    <property type="entry name" value="FAD/NAD(P)-binding domain"/>
    <property type="match status" value="1"/>
</dbReference>
<protein>
    <recommendedName>
        <fullName evidence="2">Amine oxidase domain-containing protein</fullName>
    </recommendedName>
</protein>
<evidence type="ECO:0000259" key="2">
    <source>
        <dbReference type="Pfam" id="PF01593"/>
    </source>
</evidence>
<dbReference type="PANTHER" id="PTHR10742">
    <property type="entry name" value="FLAVIN MONOAMINE OXIDASE"/>
    <property type="match status" value="1"/>
</dbReference>
<dbReference type="InterPro" id="IPR050281">
    <property type="entry name" value="Flavin_monoamine_oxidase"/>
</dbReference>
<evidence type="ECO:0000313" key="3">
    <source>
        <dbReference type="EnsemblPlants" id="AUR62003461-RA:cds"/>
    </source>
</evidence>
<dbReference type="InterPro" id="IPR002937">
    <property type="entry name" value="Amino_oxidase"/>
</dbReference>
<dbReference type="Pfam" id="PF01593">
    <property type="entry name" value="Amino_oxidase"/>
    <property type="match status" value="1"/>
</dbReference>
<comment type="similarity">
    <text evidence="1">Belongs to the flavin monoamine oxidase family.</text>
</comment>
<dbReference type="PANTHER" id="PTHR10742:SF313">
    <property type="entry name" value="AMINE OXIDASE"/>
    <property type="match status" value="1"/>
</dbReference>
<dbReference type="AlphaFoldDB" id="A0A803KWQ3"/>
<organism evidence="3 4">
    <name type="scientific">Chenopodium quinoa</name>
    <name type="common">Quinoa</name>
    <dbReference type="NCBI Taxonomy" id="63459"/>
    <lineage>
        <taxon>Eukaryota</taxon>
        <taxon>Viridiplantae</taxon>
        <taxon>Streptophyta</taxon>
        <taxon>Embryophyta</taxon>
        <taxon>Tracheophyta</taxon>
        <taxon>Spermatophyta</taxon>
        <taxon>Magnoliopsida</taxon>
        <taxon>eudicotyledons</taxon>
        <taxon>Gunneridae</taxon>
        <taxon>Pentapetalae</taxon>
        <taxon>Caryophyllales</taxon>
        <taxon>Chenopodiaceae</taxon>
        <taxon>Chenopodioideae</taxon>
        <taxon>Atripliceae</taxon>
        <taxon>Chenopodium</taxon>
    </lineage>
</organism>
<dbReference type="GO" id="GO:0016491">
    <property type="term" value="F:oxidoreductase activity"/>
    <property type="evidence" value="ECO:0007669"/>
    <property type="project" value="InterPro"/>
</dbReference>
<dbReference type="GO" id="GO:0006598">
    <property type="term" value="P:polyamine catabolic process"/>
    <property type="evidence" value="ECO:0007669"/>
    <property type="project" value="TreeGrafter"/>
</dbReference>
<dbReference type="EnsemblPlants" id="AUR62003461-RA">
    <property type="protein sequence ID" value="AUR62003461-RA:cds"/>
    <property type="gene ID" value="AUR62003461"/>
</dbReference>
<sequence>ISAAKKLYDEGIKDFIILEATDRIGGRIHKTEFGGHIVEKGANWLHGAEGPLKNPMYEIAKQIKLKSFYSDFSIVSYNTYKQEGGLYSKVEVDAALDMAESNEEYAEEISERFSVEKGKDDDMSLLAAERSPKHLEKMIDFYSFDGEQAEAPRVTSLKHIIPRPEFSLFGEGEYFVADSRGFESIVHEIAKTYLTYTNDTVNDPRLIFKQVVKEVDYSKSGLVTSQTEDGNVYTGQAVILSPSIGVLQSDLISFKPELPVSILSLAK</sequence>
<dbReference type="Gene3D" id="3.50.50.60">
    <property type="entry name" value="FAD/NAD(P)-binding domain"/>
    <property type="match status" value="2"/>
</dbReference>
<reference evidence="3" key="2">
    <citation type="submission" date="2021-03" db="UniProtKB">
        <authorList>
            <consortium name="EnsemblPlants"/>
        </authorList>
    </citation>
    <scope>IDENTIFICATION</scope>
</reference>
<evidence type="ECO:0000313" key="4">
    <source>
        <dbReference type="Proteomes" id="UP000596660"/>
    </source>
</evidence>
<name>A0A803KWQ3_CHEQI</name>